<name>A0A5C1NBN3_9GAMM</name>
<proteinExistence type="predicted"/>
<feature type="transmembrane region" description="Helical" evidence="4">
    <location>
        <begin position="130"/>
        <end position="151"/>
    </location>
</feature>
<dbReference type="PROSITE" id="PS50850">
    <property type="entry name" value="MFS"/>
    <property type="match status" value="1"/>
</dbReference>
<evidence type="ECO:0000256" key="1">
    <source>
        <dbReference type="ARBA" id="ARBA00022692"/>
    </source>
</evidence>
<feature type="transmembrane region" description="Helical" evidence="4">
    <location>
        <begin position="265"/>
        <end position="282"/>
    </location>
</feature>
<dbReference type="EMBL" id="CP038437">
    <property type="protein sequence ID" value="QEM80361.1"/>
    <property type="molecule type" value="Genomic_DNA"/>
</dbReference>
<organism evidence="7 8">
    <name type="scientific">Halomonas binhaiensis</name>
    <dbReference type="NCBI Taxonomy" id="2562282"/>
    <lineage>
        <taxon>Bacteria</taxon>
        <taxon>Pseudomonadati</taxon>
        <taxon>Pseudomonadota</taxon>
        <taxon>Gammaproteobacteria</taxon>
        <taxon>Oceanospirillales</taxon>
        <taxon>Halomonadaceae</taxon>
        <taxon>Halomonas</taxon>
    </lineage>
</organism>
<dbReference type="SUPFAM" id="SSF103473">
    <property type="entry name" value="MFS general substrate transporter"/>
    <property type="match status" value="1"/>
</dbReference>
<dbReference type="PANTHER" id="PTHR23521:SF3">
    <property type="entry name" value="MFS TRANSPORTER"/>
    <property type="match status" value="1"/>
</dbReference>
<evidence type="ECO:0000313" key="8">
    <source>
        <dbReference type="Proteomes" id="UP000324285"/>
    </source>
</evidence>
<feature type="chain" id="PRO_5022938180" evidence="5">
    <location>
        <begin position="25"/>
        <end position="392"/>
    </location>
</feature>
<feature type="transmembrane region" description="Helical" evidence="4">
    <location>
        <begin position="71"/>
        <end position="92"/>
    </location>
</feature>
<protein>
    <submittedName>
        <fullName evidence="7">MFS transporter</fullName>
    </submittedName>
</protein>
<feature type="transmembrane region" description="Helical" evidence="4">
    <location>
        <begin position="38"/>
        <end position="59"/>
    </location>
</feature>
<dbReference type="Pfam" id="PF07690">
    <property type="entry name" value="MFS_1"/>
    <property type="match status" value="1"/>
</dbReference>
<evidence type="ECO:0000256" key="3">
    <source>
        <dbReference type="ARBA" id="ARBA00023136"/>
    </source>
</evidence>
<reference evidence="7" key="1">
    <citation type="submission" date="2021-02" db="EMBL/GenBank/DDBJ databases">
        <title>Strain Y2R2, a novel species of the genus Halomonas.</title>
        <authorList>
            <person name="Huang H."/>
        </authorList>
    </citation>
    <scope>NUCLEOTIDE SEQUENCE</scope>
    <source>
        <strain evidence="7">Y2R2</strain>
    </source>
</reference>
<feature type="domain" description="Major facilitator superfamily (MFS) profile" evidence="6">
    <location>
        <begin position="1"/>
        <end position="392"/>
    </location>
</feature>
<feature type="transmembrane region" description="Helical" evidence="4">
    <location>
        <begin position="294"/>
        <end position="314"/>
    </location>
</feature>
<dbReference type="GO" id="GO:0022857">
    <property type="term" value="F:transmembrane transporter activity"/>
    <property type="evidence" value="ECO:0007669"/>
    <property type="project" value="InterPro"/>
</dbReference>
<feature type="transmembrane region" description="Helical" evidence="4">
    <location>
        <begin position="235"/>
        <end position="253"/>
    </location>
</feature>
<evidence type="ECO:0000259" key="6">
    <source>
        <dbReference type="PROSITE" id="PS50850"/>
    </source>
</evidence>
<dbReference type="KEGG" id="hbh:E4T21_01405"/>
<evidence type="ECO:0000256" key="5">
    <source>
        <dbReference type="SAM" id="SignalP"/>
    </source>
</evidence>
<dbReference type="InterPro" id="IPR020846">
    <property type="entry name" value="MFS_dom"/>
</dbReference>
<feature type="transmembrane region" description="Helical" evidence="4">
    <location>
        <begin position="202"/>
        <end position="223"/>
    </location>
</feature>
<dbReference type="Gene3D" id="1.20.1250.20">
    <property type="entry name" value="MFS general substrate transporter like domains"/>
    <property type="match status" value="1"/>
</dbReference>
<feature type="transmembrane region" description="Helical" evidence="4">
    <location>
        <begin position="354"/>
        <end position="374"/>
    </location>
</feature>
<keyword evidence="5" id="KW-0732">Signal</keyword>
<evidence type="ECO:0000256" key="4">
    <source>
        <dbReference type="SAM" id="Phobius"/>
    </source>
</evidence>
<keyword evidence="8" id="KW-1185">Reference proteome</keyword>
<sequence>MSRFNALRLAFALCMITTAVNLQAPLYHALAEEDGAGVGATTIAFACYVVGIMPVLLALSGLPDKLGRRPLIVTALCLSLLATALTIIAPGLVTLGAARFLMGIGAALLSAAAPAYMLQLFKGQDKRVAANWVTASTSLGFGLGAAVTSLFIMHSPSLTPPSLWLYLAAATLALVLVAGVPDTSARQHHIKMLRLPAYPAGTLPFGLAILLAWATVGLVIAILPSTLAQHGLSSWSGFATFGICSCGVLFQPWARKLSPAISTQLGLVILPLAFALIAWGALQGSLITVLTGTVAASSACYGFIYLGGMSGVLAKAGEEQHSRASAGFFLMAYIGFSLPVVFTGALIDHFGHDTAFKLFGAILLAGVMAVSWILRLSHMPNRQTGEASVRQD</sequence>
<gene>
    <name evidence="7" type="ORF">E4T21_01405</name>
</gene>
<dbReference type="GO" id="GO:0005886">
    <property type="term" value="C:plasma membrane"/>
    <property type="evidence" value="ECO:0007669"/>
    <property type="project" value="TreeGrafter"/>
</dbReference>
<dbReference type="Proteomes" id="UP000324285">
    <property type="component" value="Chromosome"/>
</dbReference>
<evidence type="ECO:0000256" key="2">
    <source>
        <dbReference type="ARBA" id="ARBA00022989"/>
    </source>
</evidence>
<feature type="transmembrane region" description="Helical" evidence="4">
    <location>
        <begin position="163"/>
        <end position="181"/>
    </location>
</feature>
<feature type="transmembrane region" description="Helical" evidence="4">
    <location>
        <begin position="326"/>
        <end position="348"/>
    </location>
</feature>
<dbReference type="PANTHER" id="PTHR23521">
    <property type="entry name" value="TRANSPORTER MFS SUPERFAMILY"/>
    <property type="match status" value="1"/>
</dbReference>
<keyword evidence="2 4" id="KW-1133">Transmembrane helix</keyword>
<keyword evidence="1 4" id="KW-0812">Transmembrane</keyword>
<feature type="transmembrane region" description="Helical" evidence="4">
    <location>
        <begin position="98"/>
        <end position="118"/>
    </location>
</feature>
<dbReference type="RefSeq" id="WP_149282863.1">
    <property type="nucleotide sequence ID" value="NZ_CP038437.2"/>
</dbReference>
<dbReference type="AlphaFoldDB" id="A0A5C1NBN3"/>
<keyword evidence="3 4" id="KW-0472">Membrane</keyword>
<accession>A0A5C1NBN3</accession>
<dbReference type="InterPro" id="IPR036259">
    <property type="entry name" value="MFS_trans_sf"/>
</dbReference>
<dbReference type="OrthoDB" id="8941712at2"/>
<dbReference type="InterPro" id="IPR011701">
    <property type="entry name" value="MFS"/>
</dbReference>
<evidence type="ECO:0000313" key="7">
    <source>
        <dbReference type="EMBL" id="QEM80361.1"/>
    </source>
</evidence>
<feature type="signal peptide" evidence="5">
    <location>
        <begin position="1"/>
        <end position="24"/>
    </location>
</feature>